<dbReference type="RefSeq" id="WP_133427608.1">
    <property type="nucleotide sequence ID" value="NZ_SDLO01000017.1"/>
</dbReference>
<dbReference type="PANTHER" id="PTHR35861:SF1">
    <property type="entry name" value="PHAGE TAIL SHEATH PROTEIN"/>
    <property type="match status" value="1"/>
</dbReference>
<organism evidence="5 6">
    <name type="scientific">Mycolicibacterium mucogenicum</name>
    <name type="common">Mycobacterium mucogenicum</name>
    <dbReference type="NCBI Taxonomy" id="56689"/>
    <lineage>
        <taxon>Bacteria</taxon>
        <taxon>Bacillati</taxon>
        <taxon>Actinomycetota</taxon>
        <taxon>Actinomycetes</taxon>
        <taxon>Mycobacteriales</taxon>
        <taxon>Mycobacteriaceae</taxon>
        <taxon>Mycolicibacterium</taxon>
    </lineage>
</organism>
<feature type="domain" description="Tail sheath protein C-terminal" evidence="4">
    <location>
        <begin position="306"/>
        <end position="406"/>
    </location>
</feature>
<evidence type="ECO:0000259" key="3">
    <source>
        <dbReference type="Pfam" id="PF04984"/>
    </source>
</evidence>
<feature type="compositionally biased region" description="Basic and acidic residues" evidence="2">
    <location>
        <begin position="171"/>
        <end position="181"/>
    </location>
</feature>
<comment type="similarity">
    <text evidence="1">Belongs to the myoviridae tail sheath protein family.</text>
</comment>
<dbReference type="Gene3D" id="3.40.50.11780">
    <property type="match status" value="1"/>
</dbReference>
<evidence type="ECO:0000259" key="4">
    <source>
        <dbReference type="Pfam" id="PF17482"/>
    </source>
</evidence>
<proteinExistence type="inferred from homology"/>
<dbReference type="InterPro" id="IPR020287">
    <property type="entry name" value="Tail_sheath_C"/>
</dbReference>
<protein>
    <submittedName>
        <fullName evidence="5">Phage tail sheath family protein</fullName>
    </submittedName>
</protein>
<dbReference type="InterPro" id="IPR035089">
    <property type="entry name" value="Phage_sheath_subtilisin"/>
</dbReference>
<comment type="caution">
    <text evidence="5">The sequence shown here is derived from an EMBL/GenBank/DDBJ whole genome shotgun (WGS) entry which is preliminary data.</text>
</comment>
<dbReference type="PANTHER" id="PTHR35861">
    <property type="match status" value="1"/>
</dbReference>
<dbReference type="AlphaFoldDB" id="A0A4R5WBJ0"/>
<dbReference type="Proteomes" id="UP000294929">
    <property type="component" value="Unassembled WGS sequence"/>
</dbReference>
<evidence type="ECO:0000256" key="2">
    <source>
        <dbReference type="SAM" id="MobiDB-lite"/>
    </source>
</evidence>
<dbReference type="Pfam" id="PF17482">
    <property type="entry name" value="Phage_sheath_1C"/>
    <property type="match status" value="1"/>
</dbReference>
<gene>
    <name evidence="5" type="ORF">EUA03_19255</name>
</gene>
<feature type="region of interest" description="Disordered" evidence="2">
    <location>
        <begin position="159"/>
        <end position="202"/>
    </location>
</feature>
<reference evidence="5 6" key="1">
    <citation type="submission" date="2019-01" db="EMBL/GenBank/DDBJ databases">
        <title>High-quality-draft genome sequences of five non-tuberculosis mycobacteriaceae isolated from a nosocomial environment.</title>
        <authorList>
            <person name="Tiago I."/>
            <person name="Alarico S."/>
            <person name="Pereira S.G."/>
            <person name="Coelho C."/>
            <person name="Maranha A."/>
            <person name="Empadinhas N."/>
        </authorList>
    </citation>
    <scope>NUCLEOTIDE SEQUENCE [LARGE SCALE GENOMIC DNA]</scope>
    <source>
        <strain evidence="5 6">24AIII</strain>
    </source>
</reference>
<feature type="domain" description="Tail sheath protein subtilisin-like" evidence="3">
    <location>
        <begin position="206"/>
        <end position="298"/>
    </location>
</feature>
<evidence type="ECO:0000313" key="6">
    <source>
        <dbReference type="Proteomes" id="UP000294929"/>
    </source>
</evidence>
<evidence type="ECO:0000313" key="5">
    <source>
        <dbReference type="EMBL" id="TDK86712.1"/>
    </source>
</evidence>
<accession>A0A4R5WBJ0</accession>
<evidence type="ECO:0000256" key="1">
    <source>
        <dbReference type="ARBA" id="ARBA00008005"/>
    </source>
</evidence>
<dbReference type="InterPro" id="IPR052042">
    <property type="entry name" value="Tail_sheath_structural"/>
</dbReference>
<dbReference type="Pfam" id="PF04984">
    <property type="entry name" value="Phage_sheath_1"/>
    <property type="match status" value="1"/>
</dbReference>
<sequence length="420" mass="44591">MTSSIGAPGVYVQEVPSGARPIQAVGTSTAAFVGQAPDAGALLGEAKAVNSWTEFVRNFANVPRPQGTALSRAVWGFFANGGGRCYIVNHPEGQAIEGGGARRSGLQLLEAVDEVAIVAAPGYVGVQSYEALLGHCERLEDRVAILDAPADVDDIGSLITVGTLGSPRGPGRPDKPDKPEDGAEGDAPPPAHAAGPDANGLRPRPSTYGAVYFPWIVAYDTLSQQNVPTAPSGHMAGVWARVDANRGVHKAPANEPIVGALDLTYLVTRGEQANLNPAGVNCIRKFGAEGIRVWGARTVAPMGDPFIYLNVRRLFNMLKESIAQSTTWIVFEPNEYKLWTSISTSVSEFLTRVWRDGALFGRTPQEAFFVKCDEETNPVEERNAGRVTALVGVAPVKPAEFVVFQISQWSGGTEIEMVGG</sequence>
<dbReference type="EMBL" id="SDLO01000017">
    <property type="protein sequence ID" value="TDK86712.1"/>
    <property type="molecule type" value="Genomic_DNA"/>
</dbReference>
<name>A0A4R5WBJ0_MYCMU</name>